<dbReference type="GO" id="GO:0032259">
    <property type="term" value="P:methylation"/>
    <property type="evidence" value="ECO:0007669"/>
    <property type="project" value="UniProtKB-KW"/>
</dbReference>
<dbReference type="AlphaFoldDB" id="A0A5B2TRE6"/>
<dbReference type="GO" id="GO:0008168">
    <property type="term" value="F:methyltransferase activity"/>
    <property type="evidence" value="ECO:0007669"/>
    <property type="project" value="UniProtKB-KW"/>
</dbReference>
<dbReference type="InterPro" id="IPR029063">
    <property type="entry name" value="SAM-dependent_MTases_sf"/>
</dbReference>
<dbReference type="RefSeq" id="WP_154918792.1">
    <property type="nucleotide sequence ID" value="NZ_VUOE01000002.1"/>
</dbReference>
<name>A0A5B2TRE6_9FLAO</name>
<feature type="domain" description="Methyltransferase" evidence="1">
    <location>
        <begin position="40"/>
        <end position="127"/>
    </location>
</feature>
<reference evidence="2 3" key="1">
    <citation type="submission" date="2019-09" db="EMBL/GenBank/DDBJ databases">
        <authorList>
            <person name="Khan S.A."/>
            <person name="Jeon C.O."/>
            <person name="Chun B.H."/>
            <person name="Jeong S.E."/>
        </authorList>
    </citation>
    <scope>NUCLEOTIDE SEQUENCE [LARGE SCALE GENOMIC DNA]</scope>
    <source>
        <strain evidence="2 3">KCTC 42508</strain>
    </source>
</reference>
<dbReference type="Proteomes" id="UP000323188">
    <property type="component" value="Unassembled WGS sequence"/>
</dbReference>
<protein>
    <submittedName>
        <fullName evidence="2">Class I SAM-dependent methyltransferase</fullName>
    </submittedName>
</protein>
<gene>
    <name evidence="2" type="ORF">F0361_11735</name>
</gene>
<evidence type="ECO:0000259" key="1">
    <source>
        <dbReference type="Pfam" id="PF13649"/>
    </source>
</evidence>
<dbReference type="Pfam" id="PF13649">
    <property type="entry name" value="Methyltransf_25"/>
    <property type="match status" value="1"/>
</dbReference>
<evidence type="ECO:0000313" key="3">
    <source>
        <dbReference type="Proteomes" id="UP000323188"/>
    </source>
</evidence>
<dbReference type="InterPro" id="IPR041698">
    <property type="entry name" value="Methyltransf_25"/>
</dbReference>
<dbReference type="EMBL" id="VUOE01000002">
    <property type="protein sequence ID" value="KAA2216663.1"/>
    <property type="molecule type" value="Genomic_DNA"/>
</dbReference>
<organism evidence="2 3">
    <name type="scientific">Maribacter flavus</name>
    <dbReference type="NCBI Taxonomy" id="1658664"/>
    <lineage>
        <taxon>Bacteria</taxon>
        <taxon>Pseudomonadati</taxon>
        <taxon>Bacteroidota</taxon>
        <taxon>Flavobacteriia</taxon>
        <taxon>Flavobacteriales</taxon>
        <taxon>Flavobacteriaceae</taxon>
        <taxon>Maribacter</taxon>
    </lineage>
</organism>
<accession>A0A5B2TRE6</accession>
<dbReference type="SUPFAM" id="SSF53335">
    <property type="entry name" value="S-adenosyl-L-methionine-dependent methyltransferases"/>
    <property type="match status" value="1"/>
</dbReference>
<keyword evidence="2" id="KW-0489">Methyltransferase</keyword>
<proteinExistence type="predicted"/>
<comment type="caution">
    <text evidence="2">The sequence shown here is derived from an EMBL/GenBank/DDBJ whole genome shotgun (WGS) entry which is preliminary data.</text>
</comment>
<evidence type="ECO:0000313" key="2">
    <source>
        <dbReference type="EMBL" id="KAA2216663.1"/>
    </source>
</evidence>
<dbReference type="Gene3D" id="3.40.50.150">
    <property type="entry name" value="Vaccinia Virus protein VP39"/>
    <property type="match status" value="1"/>
</dbReference>
<sequence length="198" mass="22560">MKDFWNQRYSGETFAYGTEPNQFFKQELDKLQPASILLPAEGEGRNALYALQKGWQVHCFDYSESAKDKALDLIHPSGFDPDYQVCDVLEYRTEKQFDVLGFSYVHFPIDIRHQAHQHLLSFLRPGGKIIFEAFSKSQLGKPSGGPKNLDLLFSVAEVKKEFTGIRFSYLEALTIELKEGLYHVGEASVIRFVGEKGN</sequence>
<dbReference type="CDD" id="cd02440">
    <property type="entry name" value="AdoMet_MTases"/>
    <property type="match status" value="1"/>
</dbReference>
<keyword evidence="2" id="KW-0808">Transferase</keyword>